<proteinExistence type="predicted"/>
<dbReference type="InterPro" id="IPR011642">
    <property type="entry name" value="Gate_dom"/>
</dbReference>
<sequence length="469" mass="51156">MSGTVKPMTTLANICTEADKIRFSSDNTLGDTIVSDIYANAEQIARKVVTHKKQEQSSSLDTRLDDILTSRLFGYPIMLALLGTIFWLTIEGANVPSGMIADVLFAFQDQLTKWFTLAGTPAWLHGVLVLGLYRALAWVVSVMLPPMAIFFPLFTLLEDLGYLPRVAFNMDSLFKSCRACGKQALTMCMGFGCNAAGIVSCRIIDSPRERLIALLTNNFVPCNGRFPTLIAIASIFVGGAFATEYATVVASLVITTIVLLGIATTFAVSWLLSHTILKGEPSSLVLELPPYRPPQIGAIIYRSLIDRTLFVLKRAVVMAAPAGALTWILGNVYIGDLSILSHLAGWLQPLGYAIGLDGFILLAFILGLPANEIVVPILLMSYLSTGQMIELNSLDELRQVLLDHGWTWLTAVCSMLFCLLHWPCTTTLLSAYKESGNIKWTFLSFLIPTLIAFAICFVIAQTARGLGLA</sequence>
<dbReference type="Pfam" id="PF07670">
    <property type="entry name" value="Gate"/>
    <property type="match status" value="2"/>
</dbReference>
<feature type="transmembrane region" description="Helical" evidence="1">
    <location>
        <begin position="400"/>
        <end position="422"/>
    </location>
</feature>
<keyword evidence="1" id="KW-0472">Membrane</keyword>
<dbReference type="InterPro" id="IPR011640">
    <property type="entry name" value="Fe2_transport_prot_B_C"/>
</dbReference>
<feature type="transmembrane region" description="Helical" evidence="1">
    <location>
        <begin position="72"/>
        <end position="90"/>
    </location>
</feature>
<name>A0A0U1KY47_9FIRM</name>
<dbReference type="Pfam" id="PF07664">
    <property type="entry name" value="FeoB_C"/>
    <property type="match status" value="1"/>
</dbReference>
<feature type="transmembrane region" description="Helical" evidence="1">
    <location>
        <begin position="226"/>
        <end position="243"/>
    </location>
</feature>
<feature type="transmembrane region" description="Helical" evidence="1">
    <location>
        <begin position="442"/>
        <end position="460"/>
    </location>
</feature>
<feature type="transmembrane region" description="Helical" evidence="1">
    <location>
        <begin position="354"/>
        <end position="379"/>
    </location>
</feature>
<keyword evidence="1" id="KW-0812">Transmembrane</keyword>
<dbReference type="RefSeq" id="WP_021167058.1">
    <property type="nucleotide sequence ID" value="NZ_CTRP01000010.1"/>
</dbReference>
<feature type="domain" description="Ferrous iron transport protein B C-terminal" evidence="2">
    <location>
        <begin position="256"/>
        <end position="303"/>
    </location>
</feature>
<accession>A0A0U1KY47</accession>
<dbReference type="Proteomes" id="UP000049855">
    <property type="component" value="Unassembled WGS sequence"/>
</dbReference>
<feature type="transmembrane region" description="Helical" evidence="1">
    <location>
        <begin position="249"/>
        <end position="272"/>
    </location>
</feature>
<reference evidence="5" key="1">
    <citation type="submission" date="2015-03" db="EMBL/GenBank/DDBJ databases">
        <authorList>
            <person name="Nijsse Bart"/>
        </authorList>
    </citation>
    <scope>NUCLEOTIDE SEQUENCE [LARGE SCALE GENOMIC DNA]</scope>
</reference>
<dbReference type="GO" id="GO:0005886">
    <property type="term" value="C:plasma membrane"/>
    <property type="evidence" value="ECO:0007669"/>
    <property type="project" value="TreeGrafter"/>
</dbReference>
<evidence type="ECO:0000259" key="2">
    <source>
        <dbReference type="Pfam" id="PF07664"/>
    </source>
</evidence>
<evidence type="ECO:0000313" key="4">
    <source>
        <dbReference type="EMBL" id="CQR72342.1"/>
    </source>
</evidence>
<dbReference type="PANTHER" id="PTHR43185">
    <property type="entry name" value="FERROUS IRON TRANSPORT PROTEIN B"/>
    <property type="match status" value="1"/>
</dbReference>
<evidence type="ECO:0000313" key="5">
    <source>
        <dbReference type="Proteomes" id="UP000049855"/>
    </source>
</evidence>
<feature type="transmembrane region" description="Helical" evidence="1">
    <location>
        <begin position="135"/>
        <end position="157"/>
    </location>
</feature>
<feature type="domain" description="Nucleoside transporter/FeoB GTPase Gate" evidence="3">
    <location>
        <begin position="141"/>
        <end position="235"/>
    </location>
</feature>
<evidence type="ECO:0000259" key="3">
    <source>
        <dbReference type="Pfam" id="PF07670"/>
    </source>
</evidence>
<dbReference type="InterPro" id="IPR050860">
    <property type="entry name" value="FeoB_GTPase"/>
</dbReference>
<dbReference type="EMBL" id="CTRP01000010">
    <property type="protein sequence ID" value="CQR72342.1"/>
    <property type="molecule type" value="Genomic_DNA"/>
</dbReference>
<keyword evidence="1" id="KW-1133">Transmembrane helix</keyword>
<evidence type="ECO:0000256" key="1">
    <source>
        <dbReference type="SAM" id="Phobius"/>
    </source>
</evidence>
<dbReference type="PANTHER" id="PTHR43185:SF2">
    <property type="entry name" value="FERROUS IRON TRANSPORT PROTEIN B"/>
    <property type="match status" value="1"/>
</dbReference>
<dbReference type="AlphaFoldDB" id="A0A0U1KY47"/>
<organism evidence="4 5">
    <name type="scientific">Sporomusa ovata</name>
    <dbReference type="NCBI Taxonomy" id="2378"/>
    <lineage>
        <taxon>Bacteria</taxon>
        <taxon>Bacillati</taxon>
        <taxon>Bacillota</taxon>
        <taxon>Negativicutes</taxon>
        <taxon>Selenomonadales</taxon>
        <taxon>Sporomusaceae</taxon>
        <taxon>Sporomusa</taxon>
    </lineage>
</organism>
<keyword evidence="5" id="KW-1185">Reference proteome</keyword>
<gene>
    <name evidence="4" type="ORF">SpAn4DRAFT_2802</name>
</gene>
<protein>
    <submittedName>
        <fullName evidence="4">Ferrous iron transport protein B</fullName>
    </submittedName>
</protein>
<feature type="domain" description="Nucleoside transporter/FeoB GTPase Gate" evidence="3">
    <location>
        <begin position="313"/>
        <end position="436"/>
    </location>
</feature>
<dbReference type="GO" id="GO:0015093">
    <property type="term" value="F:ferrous iron transmembrane transporter activity"/>
    <property type="evidence" value="ECO:0007669"/>
    <property type="project" value="InterPro"/>
</dbReference>